<dbReference type="Proteomes" id="UP000077248">
    <property type="component" value="Unassembled WGS sequence"/>
</dbReference>
<evidence type="ECO:0000313" key="4">
    <source>
        <dbReference type="Proteomes" id="UP000077248"/>
    </source>
</evidence>
<dbReference type="RefSeq" id="XP_018387810.1">
    <property type="nucleotide sequence ID" value="XM_018523451.1"/>
</dbReference>
<organism evidence="2 4">
    <name type="scientific">Alternaria alternata</name>
    <name type="common">Alternaria rot fungus</name>
    <name type="synonym">Torula alternata</name>
    <dbReference type="NCBI Taxonomy" id="5599"/>
    <lineage>
        <taxon>Eukaryota</taxon>
        <taxon>Fungi</taxon>
        <taxon>Dikarya</taxon>
        <taxon>Ascomycota</taxon>
        <taxon>Pezizomycotina</taxon>
        <taxon>Dothideomycetes</taxon>
        <taxon>Pleosporomycetidae</taxon>
        <taxon>Pleosporales</taxon>
        <taxon>Pleosporineae</taxon>
        <taxon>Pleosporaceae</taxon>
        <taxon>Alternaria</taxon>
        <taxon>Alternaria sect. Alternaria</taxon>
        <taxon>Alternaria alternata complex</taxon>
    </lineage>
</organism>
<protein>
    <submittedName>
        <fullName evidence="2">Uncharacterized protein</fullName>
    </submittedName>
</protein>
<keyword evidence="4" id="KW-1185">Reference proteome</keyword>
<dbReference type="Proteomes" id="UP000291422">
    <property type="component" value="Unassembled WGS sequence"/>
</dbReference>
<evidence type="ECO:0000256" key="1">
    <source>
        <dbReference type="SAM" id="SignalP"/>
    </source>
</evidence>
<evidence type="ECO:0000313" key="3">
    <source>
        <dbReference type="EMBL" id="RYN81035.1"/>
    </source>
</evidence>
<feature type="signal peptide" evidence="1">
    <location>
        <begin position="1"/>
        <end position="18"/>
    </location>
</feature>
<name>A0A177DUC3_ALTAL</name>
<reference evidence="2 4" key="1">
    <citation type="submission" date="2016-05" db="EMBL/GenBank/DDBJ databases">
        <title>Comparative analysis of secretome profiles of manganese(II)-oxidizing ascomycete fungi.</title>
        <authorList>
            <consortium name="DOE Joint Genome Institute"/>
            <person name="Zeiner C.A."/>
            <person name="Purvine S.O."/>
            <person name="Zink E.M."/>
            <person name="Wu S."/>
            <person name="Pasa-Tolic L."/>
            <person name="Chaput D.L."/>
            <person name="Haridas S."/>
            <person name="Grigoriev I.V."/>
            <person name="Santelli C.M."/>
            <person name="Hansel C.M."/>
        </authorList>
    </citation>
    <scope>NUCLEOTIDE SEQUENCE [LARGE SCALE GENOMIC DNA]</scope>
    <source>
        <strain evidence="2 4">SRC1lrK2f</strain>
    </source>
</reference>
<feature type="chain" id="PRO_5040569756" evidence="1">
    <location>
        <begin position="19"/>
        <end position="155"/>
    </location>
</feature>
<reference evidence="3" key="3">
    <citation type="journal article" date="2019" name="J. ISSAAS">
        <title>Genomics, evolutionary history and diagnostics of the Alternaria alternata species group including apple and Asian pear pathotypes.</title>
        <authorList>
            <person name="Armitage A.D."/>
            <person name="Cockerton H.M."/>
            <person name="Sreenivasaprasad S."/>
            <person name="Woodhall J."/>
            <person name="Lane C."/>
            <person name="Harrison R.J."/>
            <person name="Clarkson J.P."/>
        </authorList>
    </citation>
    <scope>NUCLEOTIDE SEQUENCE</scope>
    <source>
        <strain evidence="3">FERA 1177</strain>
    </source>
</reference>
<dbReference type="GeneID" id="29109045"/>
<evidence type="ECO:0000313" key="5">
    <source>
        <dbReference type="Proteomes" id="UP000291422"/>
    </source>
</evidence>
<dbReference type="VEuPathDB" id="FungiDB:CC77DRAFT_1006943"/>
<dbReference type="EMBL" id="PDXD01000003">
    <property type="protein sequence ID" value="RYN81035.1"/>
    <property type="molecule type" value="Genomic_DNA"/>
</dbReference>
<dbReference type="OMA" id="ASMKACG"/>
<evidence type="ECO:0000313" key="2">
    <source>
        <dbReference type="EMBL" id="OAG22389.1"/>
    </source>
</evidence>
<dbReference type="KEGG" id="aalt:CC77DRAFT_1006943"/>
<reference evidence="5" key="2">
    <citation type="journal article" date="2019" name="bioRxiv">
        <title>Genomics, evolutionary history and diagnostics of the Alternaria alternata species group including apple and Asian pear pathotypes.</title>
        <authorList>
            <person name="Armitage A.D."/>
            <person name="Cockerton H.M."/>
            <person name="Sreenivasaprasad S."/>
            <person name="Woodhall J.W."/>
            <person name="Lane C.R."/>
            <person name="Harrison R.J."/>
            <person name="Clarkson J.P."/>
        </authorList>
    </citation>
    <scope>NUCLEOTIDE SEQUENCE [LARGE SCALE GENOMIC DNA]</scope>
    <source>
        <strain evidence="5">FERA 1177</strain>
    </source>
</reference>
<dbReference type="AlphaFoldDB" id="A0A177DUC3"/>
<sequence>MGILNLILSSVFAIYVVAAPTGSELRSPLTVPVPGSTTYDADVAVAVAYARSQPSFDTVKVSATTPKQRMCGEYKPANRPGSEFVYSTGGLLCAETEHGEEMERFTNYHCGVCMVFDESQCQGSLIGYWGPATPPMELPGDKSHWAHGGKSYWCV</sequence>
<keyword evidence="1" id="KW-0732">Signal</keyword>
<accession>A0A177DUC3</accession>
<proteinExistence type="predicted"/>
<dbReference type="EMBL" id="KV441474">
    <property type="protein sequence ID" value="OAG22389.1"/>
    <property type="molecule type" value="Genomic_DNA"/>
</dbReference>
<gene>
    <name evidence="3" type="ORF">AA0117_g2517</name>
    <name evidence="2" type="ORF">CC77DRAFT_1006943</name>
</gene>